<gene>
    <name evidence="1" type="ORF">ABIC55_003592</name>
</gene>
<protein>
    <submittedName>
        <fullName evidence="1">Uncharacterized protein</fullName>
    </submittedName>
</protein>
<name>A0ABV2KBN5_SPOPS</name>
<evidence type="ECO:0000313" key="2">
    <source>
        <dbReference type="Proteomes" id="UP001549104"/>
    </source>
</evidence>
<dbReference type="Proteomes" id="UP001549104">
    <property type="component" value="Unassembled WGS sequence"/>
</dbReference>
<proteinExistence type="predicted"/>
<evidence type="ECO:0000313" key="1">
    <source>
        <dbReference type="EMBL" id="MET3658475.1"/>
    </source>
</evidence>
<accession>A0ABV2KBN5</accession>
<organism evidence="1 2">
    <name type="scientific">Sporosarcina psychrophila</name>
    <name type="common">Bacillus psychrophilus</name>
    <dbReference type="NCBI Taxonomy" id="1476"/>
    <lineage>
        <taxon>Bacteria</taxon>
        <taxon>Bacillati</taxon>
        <taxon>Bacillota</taxon>
        <taxon>Bacilli</taxon>
        <taxon>Bacillales</taxon>
        <taxon>Caryophanaceae</taxon>
        <taxon>Sporosarcina</taxon>
    </lineage>
</organism>
<sequence>MSHDSTYYTRNDDEVYAQLRNNLNESKSTFLLYNGALETDEDPADYSTPIRAVRIA</sequence>
<keyword evidence="2" id="KW-1185">Reference proteome</keyword>
<reference evidence="1 2" key="1">
    <citation type="submission" date="2024-06" db="EMBL/GenBank/DDBJ databases">
        <title>Sorghum-associated microbial communities from plants grown in Nebraska, USA.</title>
        <authorList>
            <person name="Schachtman D."/>
        </authorList>
    </citation>
    <scope>NUCLEOTIDE SEQUENCE [LARGE SCALE GENOMIC DNA]</scope>
    <source>
        <strain evidence="1 2">1288</strain>
    </source>
</reference>
<dbReference type="EMBL" id="JBEPME010000005">
    <property type="protein sequence ID" value="MET3658475.1"/>
    <property type="molecule type" value="Genomic_DNA"/>
</dbReference>
<dbReference type="RefSeq" id="WP_354314115.1">
    <property type="nucleotide sequence ID" value="NZ_JBEPME010000005.1"/>
</dbReference>
<comment type="caution">
    <text evidence="1">The sequence shown here is derived from an EMBL/GenBank/DDBJ whole genome shotgun (WGS) entry which is preliminary data.</text>
</comment>